<dbReference type="EMBL" id="JBHUCJ010000022">
    <property type="protein sequence ID" value="MFD3224115.1"/>
    <property type="molecule type" value="Genomic_DNA"/>
</dbReference>
<name>A0A0H3FES2_RAHSY</name>
<gene>
    <name evidence="1" type="ordered locus">Rahaq_1869</name>
    <name evidence="2" type="ORF">ACFPK4_11255</name>
</gene>
<dbReference type="Proteomes" id="UP001598201">
    <property type="component" value="Unassembled WGS sequence"/>
</dbReference>
<dbReference type="eggNOG" id="ENOG5031F15">
    <property type="taxonomic scope" value="Bacteria"/>
</dbReference>
<dbReference type="AlphaFoldDB" id="A0A0H3FES2"/>
<evidence type="ECO:0000313" key="1">
    <source>
        <dbReference type="EMBL" id="ADW73487.1"/>
    </source>
</evidence>
<sequence length="108" mass="12228">MPSITLYTAASHRLDAEAFAEFSTALARLAIEILKAKENNIHISYLTAEIGFGTPVYFEARLRQEVFRTLSVLDEFMHQVDLLIKEKTGVIARIRCFSFEAGNIYAKN</sequence>
<protein>
    <submittedName>
        <fullName evidence="1">Uncharacterized protein</fullName>
    </submittedName>
</protein>
<dbReference type="KEGG" id="rah:Rahaq_1869"/>
<dbReference type="GeneID" id="95417505"/>
<dbReference type="Proteomes" id="UP000007257">
    <property type="component" value="Chromosome"/>
</dbReference>
<dbReference type="HOGENOM" id="CLU_150685_0_0_6"/>
<organism evidence="1 3">
    <name type="scientific">Rahnella sp. (strain Y9602)</name>
    <dbReference type="NCBI Taxonomy" id="2703885"/>
    <lineage>
        <taxon>Bacteria</taxon>
        <taxon>Pseudomonadati</taxon>
        <taxon>Pseudomonadota</taxon>
        <taxon>Gammaproteobacteria</taxon>
        <taxon>Enterobacterales</taxon>
        <taxon>Yersiniaceae</taxon>
        <taxon>Rahnella</taxon>
    </lineage>
</organism>
<reference evidence="3" key="1">
    <citation type="submission" date="2011-01" db="EMBL/GenBank/DDBJ databases">
        <title>Complete sequence of chromosome of Rahnella sp. Y9602.</title>
        <authorList>
            <consortium name="US DOE Joint Genome Institute"/>
            <person name="Lucas S."/>
            <person name="Copeland A."/>
            <person name="Lapidus A."/>
            <person name="Cheng J.-F."/>
            <person name="Goodwin L."/>
            <person name="Pitluck S."/>
            <person name="Lu M."/>
            <person name="Detter J.C."/>
            <person name="Han C."/>
            <person name="Tapia R."/>
            <person name="Land M."/>
            <person name="Hauser L."/>
            <person name="Kyrpides N."/>
            <person name="Ivanova N."/>
            <person name="Ovchinnikova G."/>
            <person name="Pagani I."/>
            <person name="Sobecky P.A."/>
            <person name="Martinez R.J."/>
            <person name="Woyke T."/>
        </authorList>
    </citation>
    <scope>NUCLEOTIDE SEQUENCE [LARGE SCALE GENOMIC DNA]</scope>
    <source>
        <strain evidence="3">Y9602</strain>
    </source>
</reference>
<proteinExistence type="predicted"/>
<evidence type="ECO:0000313" key="3">
    <source>
        <dbReference type="Proteomes" id="UP000007257"/>
    </source>
</evidence>
<dbReference type="RefSeq" id="WP_013575189.1">
    <property type="nucleotide sequence ID" value="NC_015061.1"/>
</dbReference>
<keyword evidence="4" id="KW-1185">Reference proteome</keyword>
<accession>A0A0H3FES2</accession>
<dbReference type="OrthoDB" id="8687355at2"/>
<reference evidence="2 4" key="3">
    <citation type="submission" date="2024-09" db="EMBL/GenBank/DDBJ databases">
        <title>Genomes of Rahnella.</title>
        <authorList>
            <person name="Mnguni F.C."/>
            <person name="Shin G.Y."/>
            <person name="Coutinho T."/>
        </authorList>
    </citation>
    <scope>NUCLEOTIDE SEQUENCE [LARGE SCALE GENOMIC DNA]</scope>
    <source>
        <strain evidence="2 4">20WA0057</strain>
    </source>
</reference>
<reference evidence="1 3" key="2">
    <citation type="journal article" date="2012" name="J. Bacteriol.">
        <title>Complete Genome Sequence of Rahnella sp. Strain Y9602, a Gammaproteobacterium Isolate from Metal- and Radionuclide-Contaminated Soil.</title>
        <authorList>
            <person name="Martinez R.J."/>
            <person name="Bruce D."/>
            <person name="Detter C."/>
            <person name="Goodwin L.A."/>
            <person name="Han J."/>
            <person name="Han C.S."/>
            <person name="Held B."/>
            <person name="Land M.L."/>
            <person name="Mikhailova N."/>
            <person name="Nolan M."/>
            <person name="Pennacchio L."/>
            <person name="Pitluck S."/>
            <person name="Tapia R."/>
            <person name="Woyke T."/>
            <person name="Sobecky P.A."/>
        </authorList>
    </citation>
    <scope>NUCLEOTIDE SEQUENCE [LARGE SCALE GENOMIC DNA]</scope>
    <source>
        <strain evidence="1 3">Y9602</strain>
    </source>
</reference>
<dbReference type="EMBL" id="CP002505">
    <property type="protein sequence ID" value="ADW73487.1"/>
    <property type="molecule type" value="Genomic_DNA"/>
</dbReference>
<evidence type="ECO:0000313" key="4">
    <source>
        <dbReference type="Proteomes" id="UP001598201"/>
    </source>
</evidence>
<evidence type="ECO:0000313" key="2">
    <source>
        <dbReference type="EMBL" id="MFD3224115.1"/>
    </source>
</evidence>